<evidence type="ECO:0000256" key="3">
    <source>
        <dbReference type="ARBA" id="ARBA00022723"/>
    </source>
</evidence>
<accession>A0A1Y3YXQ6</accession>
<dbReference type="GO" id="GO:0046872">
    <property type="term" value="F:metal ion binding"/>
    <property type="evidence" value="ECO:0007669"/>
    <property type="project" value="UniProtKB-KW"/>
</dbReference>
<sequence length="243" mass="27790">MKKDYETMTVGEIVADNFGNAEVFDKYGIDFCCHGSILLPEASQKAGADMDEIIKDIENLAPITTENIDFKNWPLDLLADYILKIHHRNIRKNGPKIQELLDKVCKVHGENHPALYNVQVLLRQSLSDLNQHLDKEELVLFPYIYEMVKAKLDGATIPEFHCGSIQDPISVMMSEHDTEGERFRHIEKLTNGYSAPEDACNSYQLVLQQLKAFEAALHQHIHLENNIVFPRTIQLEAELQEHP</sequence>
<dbReference type="PANTHER" id="PTHR36438">
    <property type="entry name" value="IRON-SULFUR CLUSTER REPAIR PROTEIN YTFE"/>
    <property type="match status" value="1"/>
</dbReference>
<dbReference type="EMBL" id="NFII01000002">
    <property type="protein sequence ID" value="OUO02626.1"/>
    <property type="molecule type" value="Genomic_DNA"/>
</dbReference>
<evidence type="ECO:0000313" key="7">
    <source>
        <dbReference type="Proteomes" id="UP000195386"/>
    </source>
</evidence>
<comment type="subcellular location">
    <subcellularLocation>
        <location evidence="1">Cytoplasm</location>
    </subcellularLocation>
</comment>
<evidence type="ECO:0000313" key="6">
    <source>
        <dbReference type="EMBL" id="OUO02626.1"/>
    </source>
</evidence>
<gene>
    <name evidence="6" type="ORF">B5F97_03730</name>
</gene>
<evidence type="ECO:0000256" key="2">
    <source>
        <dbReference type="ARBA" id="ARBA00022490"/>
    </source>
</evidence>
<keyword evidence="2" id="KW-0963">Cytoplasm</keyword>
<feature type="domain" description="Hemerythrin-like" evidence="5">
    <location>
        <begin position="81"/>
        <end position="231"/>
    </location>
</feature>
<dbReference type="InterPro" id="IPR012312">
    <property type="entry name" value="Hemerythrin-like"/>
</dbReference>
<evidence type="ECO:0000259" key="5">
    <source>
        <dbReference type="Pfam" id="PF01814"/>
    </source>
</evidence>
<dbReference type="GO" id="GO:0005737">
    <property type="term" value="C:cytoplasm"/>
    <property type="evidence" value="ECO:0007669"/>
    <property type="project" value="UniProtKB-SubCell"/>
</dbReference>
<dbReference type="Proteomes" id="UP000195386">
    <property type="component" value="Unassembled WGS sequence"/>
</dbReference>
<keyword evidence="4" id="KW-0408">Iron</keyword>
<reference evidence="7" key="1">
    <citation type="submission" date="2017-04" db="EMBL/GenBank/DDBJ databases">
        <title>Function of individual gut microbiota members based on whole genome sequencing of pure cultures obtained from chicken caecum.</title>
        <authorList>
            <person name="Medvecky M."/>
            <person name="Cejkova D."/>
            <person name="Polansky O."/>
            <person name="Karasova D."/>
            <person name="Kubasova T."/>
            <person name="Cizek A."/>
            <person name="Rychlik I."/>
        </authorList>
    </citation>
    <scope>NUCLEOTIDE SEQUENCE [LARGE SCALE GENOMIC DNA]</scope>
    <source>
        <strain evidence="7">An43</strain>
    </source>
</reference>
<keyword evidence="3" id="KW-0479">Metal-binding</keyword>
<evidence type="ECO:0000256" key="4">
    <source>
        <dbReference type="ARBA" id="ARBA00023004"/>
    </source>
</evidence>
<dbReference type="AlphaFoldDB" id="A0A1Y3YXQ6"/>
<name>A0A1Y3YXQ6_9BACE</name>
<dbReference type="RefSeq" id="WP_087425471.1">
    <property type="nucleotide sequence ID" value="NZ_CAMMFP010000032.1"/>
</dbReference>
<dbReference type="Pfam" id="PF01814">
    <property type="entry name" value="Hemerythrin"/>
    <property type="match status" value="1"/>
</dbReference>
<organism evidence="6 7">
    <name type="scientific">Bacteroides clarus</name>
    <dbReference type="NCBI Taxonomy" id="626929"/>
    <lineage>
        <taxon>Bacteria</taxon>
        <taxon>Pseudomonadati</taxon>
        <taxon>Bacteroidota</taxon>
        <taxon>Bacteroidia</taxon>
        <taxon>Bacteroidales</taxon>
        <taxon>Bacteroidaceae</taxon>
        <taxon>Bacteroides</taxon>
    </lineage>
</organism>
<dbReference type="PANTHER" id="PTHR36438:SF1">
    <property type="entry name" value="IRON-SULFUR CLUSTER REPAIR PROTEIN YTFE"/>
    <property type="match status" value="1"/>
</dbReference>
<proteinExistence type="predicted"/>
<evidence type="ECO:0000256" key="1">
    <source>
        <dbReference type="ARBA" id="ARBA00004496"/>
    </source>
</evidence>
<dbReference type="Gene3D" id="1.20.120.520">
    <property type="entry name" value="nmb1532 protein domain like"/>
    <property type="match status" value="1"/>
</dbReference>
<dbReference type="Pfam" id="PF04405">
    <property type="entry name" value="ScdA_N"/>
    <property type="match status" value="1"/>
</dbReference>
<protein>
    <submittedName>
        <fullName evidence="6">Iron-sulfur cluster repair di-iron protein</fullName>
    </submittedName>
</protein>
<dbReference type="NCBIfam" id="TIGR03652">
    <property type="entry name" value="FeS_repair_RIC"/>
    <property type="match status" value="1"/>
</dbReference>
<comment type="caution">
    <text evidence="6">The sequence shown here is derived from an EMBL/GenBank/DDBJ whole genome shotgun (WGS) entry which is preliminary data.</text>
</comment>
<dbReference type="InterPro" id="IPR019903">
    <property type="entry name" value="RIC_family"/>
</dbReference>